<evidence type="ECO:0000313" key="1">
    <source>
        <dbReference type="EMBL" id="EFN82190.1"/>
    </source>
</evidence>
<evidence type="ECO:0000313" key="2">
    <source>
        <dbReference type="Proteomes" id="UP000008237"/>
    </source>
</evidence>
<dbReference type="InParanoid" id="E2BQ02"/>
<accession>E2BQ02</accession>
<gene>
    <name evidence="1" type="ORF">EAI_05133</name>
</gene>
<dbReference type="AlphaFoldDB" id="E2BQ02"/>
<dbReference type="Proteomes" id="UP000008237">
    <property type="component" value="Unassembled WGS sequence"/>
</dbReference>
<organism evidence="2">
    <name type="scientific">Harpegnathos saltator</name>
    <name type="common">Jerdon's jumping ant</name>
    <dbReference type="NCBI Taxonomy" id="610380"/>
    <lineage>
        <taxon>Eukaryota</taxon>
        <taxon>Metazoa</taxon>
        <taxon>Ecdysozoa</taxon>
        <taxon>Arthropoda</taxon>
        <taxon>Hexapoda</taxon>
        <taxon>Insecta</taxon>
        <taxon>Pterygota</taxon>
        <taxon>Neoptera</taxon>
        <taxon>Endopterygota</taxon>
        <taxon>Hymenoptera</taxon>
        <taxon>Apocrita</taxon>
        <taxon>Aculeata</taxon>
        <taxon>Formicoidea</taxon>
        <taxon>Formicidae</taxon>
        <taxon>Ponerinae</taxon>
        <taxon>Ponerini</taxon>
        <taxon>Harpegnathos</taxon>
    </lineage>
</organism>
<dbReference type="EMBL" id="GL449694">
    <property type="protein sequence ID" value="EFN82190.1"/>
    <property type="molecule type" value="Genomic_DNA"/>
</dbReference>
<protein>
    <submittedName>
        <fullName evidence="1">Uncharacterized protein</fullName>
    </submittedName>
</protein>
<reference evidence="1 2" key="1">
    <citation type="journal article" date="2010" name="Science">
        <title>Genomic comparison of the ants Camponotus floridanus and Harpegnathos saltator.</title>
        <authorList>
            <person name="Bonasio R."/>
            <person name="Zhang G."/>
            <person name="Ye C."/>
            <person name="Mutti N.S."/>
            <person name="Fang X."/>
            <person name="Qin N."/>
            <person name="Donahue G."/>
            <person name="Yang P."/>
            <person name="Li Q."/>
            <person name="Li C."/>
            <person name="Zhang P."/>
            <person name="Huang Z."/>
            <person name="Berger S.L."/>
            <person name="Reinberg D."/>
            <person name="Wang J."/>
            <person name="Liebig J."/>
        </authorList>
    </citation>
    <scope>NUCLEOTIDE SEQUENCE [LARGE SCALE GENOMIC DNA]</scope>
    <source>
        <strain evidence="1 2">R22 G/1</strain>
    </source>
</reference>
<proteinExistence type="predicted"/>
<keyword evidence="2" id="KW-1185">Reference proteome</keyword>
<sequence>MRTLEPLAGLVGDLQGKAHEKITNVSQPKVHHPAARDTIKDIKGMRTASPVWRSRNHLNRTGVEGEMHDDTGIRIQEKSTNCVGEQCSTPVTRGILENNDLIVTHQPSARVAMARLLRGFNSD</sequence>
<name>E2BQ02_HARSA</name>